<reference evidence="2 3" key="1">
    <citation type="journal article" date="2019" name="Sci. Rep.">
        <title>Comparative genomics of chytrid fungi reveal insights into the obligate biotrophic and pathogenic lifestyle of Synchytrium endobioticum.</title>
        <authorList>
            <person name="van de Vossenberg B.T.L.H."/>
            <person name="Warris S."/>
            <person name="Nguyen H.D.T."/>
            <person name="van Gent-Pelzer M.P.E."/>
            <person name="Joly D.L."/>
            <person name="van de Geest H.C."/>
            <person name="Bonants P.J.M."/>
            <person name="Smith D.S."/>
            <person name="Levesque C.A."/>
            <person name="van der Lee T.A.J."/>
        </authorList>
    </citation>
    <scope>NUCLEOTIDE SEQUENCE [LARGE SCALE GENOMIC DNA]</scope>
    <source>
        <strain evidence="2 3">CBS 675.73</strain>
    </source>
</reference>
<sequence>MDQKTLFPTDDPHHVSFQYGAPGEALMPTQVMATASEAFWRDNSNYTYLQYGPTLGDSEYRRHLAEFLSVRYADTVREERLALTGGATASFSNIITLFTTKKTRILVEDPTYFLALKVLQDHGFDPANFLSVPTDEHGLDVAQLVQMLDANKNSGFDSTDSSKYAFLLYMVPTYSNPTGRSTSLKRRNQLIQLARKHNVLIVCDDVYQLLPLAPSSVPPARLVSLDTADSALSESSFRGHVISNNSFSKIMAPGLRLGWIETHPSLLAHISRSGIMNSGGSPNHIVSGIITT</sequence>
<dbReference type="CDD" id="cd00609">
    <property type="entry name" value="AAT_like"/>
    <property type="match status" value="1"/>
</dbReference>
<name>A0A507D7E0_9FUNG</name>
<dbReference type="PANTHER" id="PTHR42858:SF1">
    <property type="entry name" value="LD15494P"/>
    <property type="match status" value="1"/>
</dbReference>
<dbReference type="GO" id="GO:0047536">
    <property type="term" value="F:2-aminoadipate transaminase activity"/>
    <property type="evidence" value="ECO:0007669"/>
    <property type="project" value="TreeGrafter"/>
</dbReference>
<proteinExistence type="predicted"/>
<dbReference type="Gene3D" id="3.40.640.10">
    <property type="entry name" value="Type I PLP-dependent aspartate aminotransferase-like (Major domain)"/>
    <property type="match status" value="1"/>
</dbReference>
<dbReference type="InterPro" id="IPR015421">
    <property type="entry name" value="PyrdxlP-dep_Trfase_major"/>
</dbReference>
<dbReference type="EMBL" id="QEAP01001317">
    <property type="protein sequence ID" value="TPX47275.1"/>
    <property type="molecule type" value="Genomic_DNA"/>
</dbReference>
<feature type="non-terminal residue" evidence="2">
    <location>
        <position position="292"/>
    </location>
</feature>
<organism evidence="2 3">
    <name type="scientific">Chytriomyces confervae</name>
    <dbReference type="NCBI Taxonomy" id="246404"/>
    <lineage>
        <taxon>Eukaryota</taxon>
        <taxon>Fungi</taxon>
        <taxon>Fungi incertae sedis</taxon>
        <taxon>Chytridiomycota</taxon>
        <taxon>Chytridiomycota incertae sedis</taxon>
        <taxon>Chytridiomycetes</taxon>
        <taxon>Chytridiales</taxon>
        <taxon>Chytriomycetaceae</taxon>
        <taxon>Chytriomyces</taxon>
    </lineage>
</organism>
<evidence type="ECO:0000259" key="1">
    <source>
        <dbReference type="Pfam" id="PF00155"/>
    </source>
</evidence>
<dbReference type="GO" id="GO:0030170">
    <property type="term" value="F:pyridoxal phosphate binding"/>
    <property type="evidence" value="ECO:0007669"/>
    <property type="project" value="InterPro"/>
</dbReference>
<comment type="caution">
    <text evidence="2">The sequence shown here is derived from an EMBL/GenBank/DDBJ whole genome shotgun (WGS) entry which is preliminary data.</text>
</comment>
<dbReference type="PANTHER" id="PTHR42858">
    <property type="entry name" value="AMINOTRANSFERASE"/>
    <property type="match status" value="1"/>
</dbReference>
<dbReference type="STRING" id="246404.A0A507D7E0"/>
<evidence type="ECO:0000313" key="2">
    <source>
        <dbReference type="EMBL" id="TPX47275.1"/>
    </source>
</evidence>
<dbReference type="InterPro" id="IPR004839">
    <property type="entry name" value="Aminotransferase_I/II_large"/>
</dbReference>
<dbReference type="AlphaFoldDB" id="A0A507D7E0"/>
<dbReference type="SUPFAM" id="SSF53383">
    <property type="entry name" value="PLP-dependent transferases"/>
    <property type="match status" value="1"/>
</dbReference>
<dbReference type="InterPro" id="IPR015422">
    <property type="entry name" value="PyrdxlP-dep_Trfase_small"/>
</dbReference>
<dbReference type="Pfam" id="PF00155">
    <property type="entry name" value="Aminotran_1_2"/>
    <property type="match status" value="1"/>
</dbReference>
<dbReference type="Proteomes" id="UP000320333">
    <property type="component" value="Unassembled WGS sequence"/>
</dbReference>
<dbReference type="OrthoDB" id="691673at2759"/>
<gene>
    <name evidence="2" type="ORF">CcCBS67573_g10263</name>
</gene>
<evidence type="ECO:0000313" key="3">
    <source>
        <dbReference type="Proteomes" id="UP000320333"/>
    </source>
</evidence>
<keyword evidence="3" id="KW-1185">Reference proteome</keyword>
<protein>
    <recommendedName>
        <fullName evidence="1">Aminotransferase class I/classII large domain-containing protein</fullName>
    </recommendedName>
</protein>
<dbReference type="Gene3D" id="3.90.1150.10">
    <property type="entry name" value="Aspartate Aminotransferase, domain 1"/>
    <property type="match status" value="1"/>
</dbReference>
<feature type="domain" description="Aminotransferase class I/classII large" evidence="1">
    <location>
        <begin position="30"/>
        <end position="270"/>
    </location>
</feature>
<accession>A0A507D7E0</accession>
<dbReference type="InterPro" id="IPR015424">
    <property type="entry name" value="PyrdxlP-dep_Trfase"/>
</dbReference>